<evidence type="ECO:0000256" key="1">
    <source>
        <dbReference type="SAM" id="MobiDB-lite"/>
    </source>
</evidence>
<dbReference type="RefSeq" id="WP_050431002.1">
    <property type="nucleotide sequence ID" value="NZ_CP012159.1"/>
</dbReference>
<dbReference type="Proteomes" id="UP000067626">
    <property type="component" value="Chromosome"/>
</dbReference>
<reference evidence="2 3" key="1">
    <citation type="submission" date="2015-07" db="EMBL/GenBank/DDBJ databases">
        <title>Genome analysis of myxobacterium Chondromyces crocatus Cm c5 reveals a high potential for natural compound synthesis and the genetic basis for the loss of fruiting body formation.</title>
        <authorList>
            <person name="Zaburannyi N."/>
            <person name="Bunk B."/>
            <person name="Maier J."/>
            <person name="Overmann J."/>
            <person name="Mueller R."/>
        </authorList>
    </citation>
    <scope>NUCLEOTIDE SEQUENCE [LARGE SCALE GENOMIC DNA]</scope>
    <source>
        <strain evidence="2 3">Cm c5</strain>
    </source>
</reference>
<dbReference type="AlphaFoldDB" id="A0A0K1ED94"/>
<protein>
    <submittedName>
        <fullName evidence="2">Uncharacterized protein</fullName>
    </submittedName>
</protein>
<dbReference type="EMBL" id="CP012159">
    <property type="protein sequence ID" value="AKT38819.1"/>
    <property type="molecule type" value="Genomic_DNA"/>
</dbReference>
<dbReference type="KEGG" id="ccro:CMC5_029650"/>
<name>A0A0K1ED94_CHOCO</name>
<keyword evidence="3" id="KW-1185">Reference proteome</keyword>
<feature type="region of interest" description="Disordered" evidence="1">
    <location>
        <begin position="772"/>
        <end position="798"/>
    </location>
</feature>
<accession>A0A0K1ED94</accession>
<feature type="compositionally biased region" description="Low complexity" evidence="1">
    <location>
        <begin position="772"/>
        <end position="782"/>
    </location>
</feature>
<feature type="region of interest" description="Disordered" evidence="1">
    <location>
        <begin position="886"/>
        <end position="908"/>
    </location>
</feature>
<gene>
    <name evidence="2" type="ORF">CMC5_029650</name>
</gene>
<evidence type="ECO:0000313" key="3">
    <source>
        <dbReference type="Proteomes" id="UP000067626"/>
    </source>
</evidence>
<organism evidence="2 3">
    <name type="scientific">Chondromyces crocatus</name>
    <dbReference type="NCBI Taxonomy" id="52"/>
    <lineage>
        <taxon>Bacteria</taxon>
        <taxon>Pseudomonadati</taxon>
        <taxon>Myxococcota</taxon>
        <taxon>Polyangia</taxon>
        <taxon>Polyangiales</taxon>
        <taxon>Polyangiaceae</taxon>
        <taxon>Chondromyces</taxon>
    </lineage>
</organism>
<dbReference type="OrthoDB" id="9823601at2"/>
<dbReference type="NCBIfam" id="TIGR03901">
    <property type="entry name" value="MYXO-CTERM"/>
    <property type="match status" value="1"/>
</dbReference>
<dbReference type="STRING" id="52.CMC5_029650"/>
<feature type="compositionally biased region" description="Pro residues" evidence="1">
    <location>
        <begin position="888"/>
        <end position="898"/>
    </location>
</feature>
<dbReference type="InterPro" id="IPR024038">
    <property type="entry name" value="MYXO-CTERM"/>
</dbReference>
<proteinExistence type="predicted"/>
<evidence type="ECO:0000313" key="2">
    <source>
        <dbReference type="EMBL" id="AKT38819.1"/>
    </source>
</evidence>
<sequence>MVDPGQGMVSKRGRLAVVALLGLASLGAGGLPEFGPERTVSEESWRDEVSARRFVTVTSGSEGFLVGWRAGLPDVSASVARAIRLDSSGQPVDAHEFTLSARSGYQAGAPALAAGHDEYLALWHEPNFLGVAAQNSLLRAALVRPSPSPGDATRNPVIARFPVHNGSWDNGSLAVAFDDRVNRSTSNRYLVVHRAHEGLVAQWIDPVTRSAGQTTVLRGAPFLSSGFGDQLALACGAAGCLVVWKETDESHTRVLARTIAVQDAPDALGPVVEAWNPQPASPSTLELSADGDDYLLAIGTTAPMLGVIRLDSGGAPLAIQPVPLQMTGYVFGSALARSEAHHHLLAWHGMIGALPSVFSTTVNTASSSEPPIVTDVQIPVLNVHNESFASGLACSVQGPRCLLGYVSGEWGDMGQLFTVPLTRDRASVDGLPRQVPERPALQRAPSVACDRAGACFSVWHEPGQMTGGSGEVVGALLDGTSGDPLEFGVGPVNLFGASFVYAKLAVAAAPALGTSHRFAVAWTGTRDNRWQDEVGVLASLLNGSREPEPVTIIQPSTQRVFQGPALTASERYYLVAWVEQVNGEATRRCKAARLGFDENPATIPSVQVSLEPTTGEDAVPMETAPLAIYNGRDFVVVWEARRGGRTFLYGQRLTTGGAQLTTLGEPFELLETIPSDEGSAFALASDGEGSSLLVWNQADPSGSLLHSLKATRFSSVGDRLETPFVISEGPRAFRPRAVFDGNSYLVTWSDGSGDGELIHGAWIGKDGRRLSLESSPLSPHPSTDAAPATPREPALASAGGGRTMLVTVRDRFEDETGYVDMERVRAMWLGSPCNFEMPEVLCTATPCMEAGWCNPVTRLCEAQVPKPDFTACAGGLCVAGECVQRTPAPQPEPPPPSPDAASPTDASGCGCRTAGDAVPVAPSAPLTLLALLGLGLTRRRATSSRRRPTSDHP</sequence>